<organism evidence="5 6">
    <name type="scientific">Paenibacillus agricola</name>
    <dbReference type="NCBI Taxonomy" id="2716264"/>
    <lineage>
        <taxon>Bacteria</taxon>
        <taxon>Bacillati</taxon>
        <taxon>Bacillota</taxon>
        <taxon>Bacilli</taxon>
        <taxon>Bacillales</taxon>
        <taxon>Paenibacillaceae</taxon>
        <taxon>Paenibacillus</taxon>
    </lineage>
</organism>
<keyword evidence="6" id="KW-1185">Reference proteome</keyword>
<reference evidence="5" key="1">
    <citation type="submission" date="2020-03" db="EMBL/GenBank/DDBJ databases">
        <title>Draft sequencing of Paenibacilllus sp. S3N08.</title>
        <authorList>
            <person name="Kim D.-U."/>
        </authorList>
    </citation>
    <scope>NUCLEOTIDE SEQUENCE</scope>
    <source>
        <strain evidence="5">S3N08</strain>
    </source>
</reference>
<dbReference type="Pfam" id="PF12833">
    <property type="entry name" value="HTH_18"/>
    <property type="match status" value="1"/>
</dbReference>
<dbReference type="InterPro" id="IPR018062">
    <property type="entry name" value="HTH_AraC-typ_CS"/>
</dbReference>
<dbReference type="Proteomes" id="UP001165962">
    <property type="component" value="Unassembled WGS sequence"/>
</dbReference>
<dbReference type="Gene3D" id="1.10.10.60">
    <property type="entry name" value="Homeodomain-like"/>
    <property type="match status" value="2"/>
</dbReference>
<dbReference type="InterPro" id="IPR009057">
    <property type="entry name" value="Homeodomain-like_sf"/>
</dbReference>
<dbReference type="RefSeq" id="WP_166152190.1">
    <property type="nucleotide sequence ID" value="NZ_JAAOIW010000006.1"/>
</dbReference>
<dbReference type="InterPro" id="IPR018060">
    <property type="entry name" value="HTH_AraC"/>
</dbReference>
<evidence type="ECO:0000259" key="4">
    <source>
        <dbReference type="PROSITE" id="PS01124"/>
    </source>
</evidence>
<dbReference type="SMART" id="SM00342">
    <property type="entry name" value="HTH_ARAC"/>
    <property type="match status" value="1"/>
</dbReference>
<dbReference type="PRINTS" id="PR00032">
    <property type="entry name" value="HTHARAC"/>
</dbReference>
<feature type="domain" description="HTH araC/xylS-type" evidence="4">
    <location>
        <begin position="155"/>
        <end position="254"/>
    </location>
</feature>
<dbReference type="PANTHER" id="PTHR43280">
    <property type="entry name" value="ARAC-FAMILY TRANSCRIPTIONAL REGULATOR"/>
    <property type="match status" value="1"/>
</dbReference>
<dbReference type="InterPro" id="IPR020449">
    <property type="entry name" value="Tscrpt_reg_AraC-type_HTH"/>
</dbReference>
<dbReference type="PROSITE" id="PS01124">
    <property type="entry name" value="HTH_ARAC_FAMILY_2"/>
    <property type="match status" value="1"/>
</dbReference>
<evidence type="ECO:0000256" key="3">
    <source>
        <dbReference type="ARBA" id="ARBA00023163"/>
    </source>
</evidence>
<accession>A0ABX0J666</accession>
<evidence type="ECO:0000256" key="1">
    <source>
        <dbReference type="ARBA" id="ARBA00023015"/>
    </source>
</evidence>
<dbReference type="SUPFAM" id="SSF46689">
    <property type="entry name" value="Homeodomain-like"/>
    <property type="match status" value="2"/>
</dbReference>
<name>A0ABX0J666_9BACL</name>
<keyword evidence="2" id="KW-0238">DNA-binding</keyword>
<keyword evidence="3" id="KW-0804">Transcription</keyword>
<protein>
    <submittedName>
        <fullName evidence="5">Helix-turn-helix transcriptional regulator</fullName>
    </submittedName>
</protein>
<comment type="caution">
    <text evidence="5">The sequence shown here is derived from an EMBL/GenBank/DDBJ whole genome shotgun (WGS) entry which is preliminary data.</text>
</comment>
<keyword evidence="1" id="KW-0805">Transcription regulation</keyword>
<proteinExistence type="predicted"/>
<sequence>MKSFGNLRVRRYHYSHSLKEFMLAEDTYQHWVILAAHSGRFLYSLDGSPPTQEAILGDLVFCPAGQTLRRYMLEPTAFHFIEFEVYGSWPAGKVKIHDLERLSSTFQFLKELRDEAPAARAEAEAHLISDLLFLTAREGRVSSQLQQRTADPLMHEAAAYIQQHACETELSMQQLSQSIGLSASQLTRRFQSTFSSTPVEYATQIRLQKARRLLLESLHTLDDIAVQCGYQNGFYFSRLFTKKMGINPSEFRRKHRI</sequence>
<evidence type="ECO:0000313" key="5">
    <source>
        <dbReference type="EMBL" id="NHN31912.1"/>
    </source>
</evidence>
<dbReference type="PROSITE" id="PS00041">
    <property type="entry name" value="HTH_ARAC_FAMILY_1"/>
    <property type="match status" value="1"/>
</dbReference>
<evidence type="ECO:0000313" key="6">
    <source>
        <dbReference type="Proteomes" id="UP001165962"/>
    </source>
</evidence>
<dbReference type="EMBL" id="JAAOIW010000006">
    <property type="protein sequence ID" value="NHN31912.1"/>
    <property type="molecule type" value="Genomic_DNA"/>
</dbReference>
<evidence type="ECO:0000256" key="2">
    <source>
        <dbReference type="ARBA" id="ARBA00023125"/>
    </source>
</evidence>
<dbReference type="PANTHER" id="PTHR43280:SF28">
    <property type="entry name" value="HTH-TYPE TRANSCRIPTIONAL ACTIVATOR RHAS"/>
    <property type="match status" value="1"/>
</dbReference>
<gene>
    <name evidence="5" type="ORF">G9U52_18915</name>
</gene>